<dbReference type="AlphaFoldDB" id="A0A3M9N9L1"/>
<reference evidence="2 3" key="1">
    <citation type="submission" date="2018-11" db="EMBL/GenBank/DDBJ databases">
        <title>Draft genome sequence of Ferruginibacter sp. BO-59.</title>
        <authorList>
            <person name="Im W.T."/>
        </authorList>
    </citation>
    <scope>NUCLEOTIDE SEQUENCE [LARGE SCALE GENOMIC DNA]</scope>
    <source>
        <strain evidence="2 3">BO-59</strain>
    </source>
</reference>
<evidence type="ECO:0000256" key="1">
    <source>
        <dbReference type="SAM" id="SignalP"/>
    </source>
</evidence>
<sequence>MKIMYKLAAISVLMMLSYCSYSQPAPGKHNYFYKYASRLQTPDEELSKAFAVTEGSKVKLNFGGFAFNGIVTSSIKRYDSLHTVIVKSAALDNTILAISRRINSDKSIIYVGRLINNNSADGYQLKKEDNGAYAMHKIQTDALIEDF</sequence>
<feature type="chain" id="PRO_5018032357" evidence="1">
    <location>
        <begin position="25"/>
        <end position="147"/>
    </location>
</feature>
<dbReference type="Proteomes" id="UP000267223">
    <property type="component" value="Unassembled WGS sequence"/>
</dbReference>
<proteinExistence type="predicted"/>
<comment type="caution">
    <text evidence="2">The sequence shown here is derived from an EMBL/GenBank/DDBJ whole genome shotgun (WGS) entry which is preliminary data.</text>
</comment>
<keyword evidence="3" id="KW-1185">Reference proteome</keyword>
<name>A0A3M9N9L1_9BACT</name>
<feature type="signal peptide" evidence="1">
    <location>
        <begin position="1"/>
        <end position="24"/>
    </location>
</feature>
<gene>
    <name evidence="2" type="ORF">EFY79_15010</name>
</gene>
<accession>A0A3M9N9L1</accession>
<evidence type="ECO:0000313" key="2">
    <source>
        <dbReference type="EMBL" id="RNI34490.1"/>
    </source>
</evidence>
<organism evidence="2 3">
    <name type="scientific">Hanamia caeni</name>
    <dbReference type="NCBI Taxonomy" id="2294116"/>
    <lineage>
        <taxon>Bacteria</taxon>
        <taxon>Pseudomonadati</taxon>
        <taxon>Bacteroidota</taxon>
        <taxon>Chitinophagia</taxon>
        <taxon>Chitinophagales</taxon>
        <taxon>Chitinophagaceae</taxon>
        <taxon>Hanamia</taxon>
    </lineage>
</organism>
<protein>
    <submittedName>
        <fullName evidence="2">Uncharacterized protein</fullName>
    </submittedName>
</protein>
<evidence type="ECO:0000313" key="3">
    <source>
        <dbReference type="Proteomes" id="UP000267223"/>
    </source>
</evidence>
<keyword evidence="1" id="KW-0732">Signal</keyword>
<dbReference type="EMBL" id="RJJR01000013">
    <property type="protein sequence ID" value="RNI34490.1"/>
    <property type="molecule type" value="Genomic_DNA"/>
</dbReference>
<dbReference type="RefSeq" id="WP_123121549.1">
    <property type="nucleotide sequence ID" value="NZ_RJJR01000013.1"/>
</dbReference>